<evidence type="ECO:0000256" key="6">
    <source>
        <dbReference type="ARBA" id="ARBA00022777"/>
    </source>
</evidence>
<dbReference type="PANTHER" id="PTHR23342">
    <property type="entry name" value="N-ACETYLGLUTAMATE SYNTHASE"/>
    <property type="match status" value="1"/>
</dbReference>
<dbReference type="OrthoDB" id="438291at2759"/>
<dbReference type="GO" id="GO:0006526">
    <property type="term" value="P:L-arginine biosynthetic process"/>
    <property type="evidence" value="ECO:0007669"/>
    <property type="project" value="UniProtKB-UniPathway"/>
</dbReference>
<evidence type="ECO:0000259" key="8">
    <source>
        <dbReference type="PROSITE" id="PS51731"/>
    </source>
</evidence>
<comment type="pathway">
    <text evidence="1">Amino-acid biosynthesis; L-arginine biosynthesis; N(2)-acetyl-L-ornithine from L-glutamate: step 2/4.</text>
</comment>
<dbReference type="NCBIfam" id="TIGR00761">
    <property type="entry name" value="argB"/>
    <property type="match status" value="1"/>
</dbReference>
<proteinExistence type="predicted"/>
<dbReference type="KEGG" id="tbl:TBLA_0J01360"/>
<dbReference type="InterPro" id="IPR011242">
    <property type="entry name" value="ArgB_GNAT"/>
</dbReference>
<gene>
    <name evidence="9" type="primary">TBLA0J01360</name>
    <name evidence="9" type="ORF">TBLA_0J01360</name>
</gene>
<evidence type="ECO:0000313" key="9">
    <source>
        <dbReference type="EMBL" id="CCH63132.1"/>
    </source>
</evidence>
<organism evidence="9 10">
    <name type="scientific">Henningerozyma blattae (strain ATCC 34711 / CBS 6284 / DSM 70876 / NBRC 10599 / NRRL Y-10934 / UCD 77-7)</name>
    <name type="common">Yeast</name>
    <name type="synonym">Tetrapisispora blattae</name>
    <dbReference type="NCBI Taxonomy" id="1071380"/>
    <lineage>
        <taxon>Eukaryota</taxon>
        <taxon>Fungi</taxon>
        <taxon>Dikarya</taxon>
        <taxon>Ascomycota</taxon>
        <taxon>Saccharomycotina</taxon>
        <taxon>Saccharomycetes</taxon>
        <taxon>Saccharomycetales</taxon>
        <taxon>Saccharomycetaceae</taxon>
        <taxon>Henningerozyma</taxon>
    </lineage>
</organism>
<dbReference type="UniPathway" id="UPA00068">
    <property type="reaction ID" value="UER00107"/>
</dbReference>
<evidence type="ECO:0000256" key="3">
    <source>
        <dbReference type="ARBA" id="ARBA00022605"/>
    </source>
</evidence>
<dbReference type="Gene3D" id="3.40.1160.10">
    <property type="entry name" value="Acetylglutamate kinase-like"/>
    <property type="match status" value="1"/>
</dbReference>
<dbReference type="GeneID" id="14498315"/>
<dbReference type="GO" id="GO:0005524">
    <property type="term" value="F:ATP binding"/>
    <property type="evidence" value="ECO:0007669"/>
    <property type="project" value="UniProtKB-KW"/>
</dbReference>
<dbReference type="GO" id="GO:0003942">
    <property type="term" value="F:N-acetyl-gamma-glutamyl-phosphate reductase activity"/>
    <property type="evidence" value="ECO:0007669"/>
    <property type="project" value="TreeGrafter"/>
</dbReference>
<evidence type="ECO:0000256" key="5">
    <source>
        <dbReference type="ARBA" id="ARBA00022741"/>
    </source>
</evidence>
<keyword evidence="10" id="KW-1185">Reference proteome</keyword>
<dbReference type="HOGENOM" id="CLU_006384_4_1_1"/>
<dbReference type="AlphaFoldDB" id="I2H9T0"/>
<evidence type="ECO:0000256" key="7">
    <source>
        <dbReference type="ARBA" id="ARBA00022840"/>
    </source>
</evidence>
<reference evidence="9 10" key="1">
    <citation type="journal article" date="2011" name="Proc. Natl. Acad. Sci. U.S.A.">
        <title>Evolutionary erosion of yeast sex chromosomes by mating-type switching accidents.</title>
        <authorList>
            <person name="Gordon J.L."/>
            <person name="Armisen D."/>
            <person name="Proux-Wera E."/>
            <person name="Oheigeartaigh S.S."/>
            <person name="Byrne K.P."/>
            <person name="Wolfe K.H."/>
        </authorList>
    </citation>
    <scope>NUCLEOTIDE SEQUENCE [LARGE SCALE GENOMIC DNA]</scope>
    <source>
        <strain evidence="10">ATCC 34711 / CBS 6284 / DSM 70876 / NBRC 10599 / NRRL Y-10934 / UCD 77-7</strain>
    </source>
</reference>
<keyword evidence="3" id="KW-0028">Amino-acid biosynthesis</keyword>
<dbReference type="InterPro" id="IPR006855">
    <property type="entry name" value="Vertebrate-like_GNAT_dom"/>
</dbReference>
<evidence type="ECO:0000256" key="4">
    <source>
        <dbReference type="ARBA" id="ARBA00022679"/>
    </source>
</evidence>
<dbReference type="Gene3D" id="3.40.630.30">
    <property type="match status" value="1"/>
</dbReference>
<dbReference type="eggNOG" id="KOG2436">
    <property type="taxonomic scope" value="Eukaryota"/>
</dbReference>
<dbReference type="GO" id="GO:0005759">
    <property type="term" value="C:mitochondrial matrix"/>
    <property type="evidence" value="ECO:0007669"/>
    <property type="project" value="TreeGrafter"/>
</dbReference>
<dbReference type="PANTHER" id="PTHR23342:SF0">
    <property type="entry name" value="N-ACETYLGLUTAMATE SYNTHASE, MITOCHONDRIAL"/>
    <property type="match status" value="1"/>
</dbReference>
<dbReference type="InParanoid" id="I2H9T0"/>
<evidence type="ECO:0000313" key="10">
    <source>
        <dbReference type="Proteomes" id="UP000002866"/>
    </source>
</evidence>
<evidence type="ECO:0000256" key="1">
    <source>
        <dbReference type="ARBA" id="ARBA00004828"/>
    </source>
</evidence>
<dbReference type="RefSeq" id="XP_004182651.1">
    <property type="nucleotide sequence ID" value="XM_004182603.1"/>
</dbReference>
<keyword evidence="5" id="KW-0547">Nucleotide-binding</keyword>
<dbReference type="OMA" id="FQTCYHS"/>
<dbReference type="GO" id="GO:0003991">
    <property type="term" value="F:acetylglutamate kinase activity"/>
    <property type="evidence" value="ECO:0007669"/>
    <property type="project" value="InterPro"/>
</dbReference>
<dbReference type="Proteomes" id="UP000002866">
    <property type="component" value="Chromosome 10"/>
</dbReference>
<keyword evidence="6" id="KW-0418">Kinase</keyword>
<dbReference type="FunFam" id="3.40.630.30:FF:000029">
    <property type="entry name" value="Bifunctional acetylglutamate kinase/N-acetyl-gamma-glutamyl-phosphate reductase"/>
    <property type="match status" value="1"/>
</dbReference>
<dbReference type="EMBL" id="HE806325">
    <property type="protein sequence ID" value="CCH63132.1"/>
    <property type="molecule type" value="Genomic_DNA"/>
</dbReference>
<keyword evidence="4" id="KW-0808">Transferase</keyword>
<dbReference type="InterPro" id="IPR004662">
    <property type="entry name" value="AcgluKinase_fam"/>
</dbReference>
<keyword evidence="7" id="KW-0067">ATP-binding</keyword>
<dbReference type="CDD" id="cd04263">
    <property type="entry name" value="DUF619-NAGK-FABP"/>
    <property type="match status" value="1"/>
</dbReference>
<dbReference type="InterPro" id="IPR036393">
    <property type="entry name" value="AceGlu_kinase-like_sf"/>
</dbReference>
<sequence length="497" mass="56641">MMMSAMIWKTQMPRTVSLGSVVRCAPCLRLGRALGSLRLFSKMVDVGSRNEINTDRNFANTRFAISQLLNNIHTKTEIDQYLTYFTSVARQQFAIIKIESELFDNKLDQIISCLAMLYHVGLFPIVVHGTSYQVDRELHFLNKNPNYIDGIRVTDEETLQIVKDCFLEQNRKLVDGLKEFGVNAVPMTSGIFDSDFLNKSKFQMVGQITNIKKNIIEDCLNSNSMPILTSLGTGPLGQLLNINSDHAVAELTKVFQPLKVLCLNETGGFYDGETGKRVSMINLEKDFDRLINGDSLHYSTKLKLKEIKELLDYLPKSSSVTIVRIDDFANGLFTGSGVGTTIKKGYQLKKKYTVSEFSDLKKLRHILIKDPKIRCGKENVSCYLRELENTDFTAYYDDPHDVFAVVRNEPNSIPKIDKLLCTRSGWFNNIPEHVFQAILDDYPKVQWIASDKDENIHWHFEKSEGSYAKDGQVLFWRGISDLPDISKLIESFHQQNL</sequence>
<evidence type="ECO:0000256" key="2">
    <source>
        <dbReference type="ARBA" id="ARBA00022571"/>
    </source>
</evidence>
<dbReference type="InterPro" id="IPR001048">
    <property type="entry name" value="Asp/Glu/Uridylate_kinase"/>
</dbReference>
<feature type="domain" description="N-acetyltransferase" evidence="8">
    <location>
        <begin position="347"/>
        <end position="497"/>
    </location>
</feature>
<dbReference type="Pfam" id="PF00696">
    <property type="entry name" value="AA_kinase"/>
    <property type="match status" value="1"/>
</dbReference>
<name>I2H9T0_HENB6</name>
<protein>
    <recommendedName>
        <fullName evidence="8">N-acetyltransferase domain-containing protein</fullName>
    </recommendedName>
</protein>
<accession>I2H9T0</accession>
<dbReference type="Pfam" id="PF04768">
    <property type="entry name" value="NAT"/>
    <property type="match status" value="1"/>
</dbReference>
<dbReference type="SUPFAM" id="SSF53633">
    <property type="entry name" value="Carbamate kinase-like"/>
    <property type="match status" value="1"/>
</dbReference>
<dbReference type="STRING" id="1071380.I2H9T0"/>
<dbReference type="PROSITE" id="PS51731">
    <property type="entry name" value="GNAT_NAGS"/>
    <property type="match status" value="1"/>
</dbReference>
<keyword evidence="2" id="KW-0055">Arginine biosynthesis</keyword>
<dbReference type="PIRSF" id="PIRSF036441">
    <property type="entry name" value="NAGK_DUF619"/>
    <property type="match status" value="1"/>
</dbReference>